<dbReference type="GO" id="GO:0006883">
    <property type="term" value="P:intracellular sodium ion homeostasis"/>
    <property type="evidence" value="ECO:0007669"/>
    <property type="project" value="TreeGrafter"/>
</dbReference>
<dbReference type="FunFam" id="1.20.1110.10:FF:000038">
    <property type="entry name" value="Sodium/potassium-transporting ATPase subunit alpha"/>
    <property type="match status" value="1"/>
</dbReference>
<dbReference type="GO" id="GO:0098797">
    <property type="term" value="C:plasma membrane protein complex"/>
    <property type="evidence" value="ECO:0007669"/>
    <property type="project" value="UniProtKB-ARBA"/>
</dbReference>
<dbReference type="GO" id="GO:0030007">
    <property type="term" value="P:intracellular potassium ion homeostasis"/>
    <property type="evidence" value="ECO:0007669"/>
    <property type="project" value="TreeGrafter"/>
</dbReference>
<dbReference type="GO" id="GO:0005391">
    <property type="term" value="F:P-type sodium:potassium-exchanging transporter activity"/>
    <property type="evidence" value="ECO:0007669"/>
    <property type="project" value="TreeGrafter"/>
</dbReference>
<gene>
    <name evidence="20" type="ORF">OVN521_LOCUS12814</name>
    <name evidence="19" type="ORF">UXM345_LOCUS772</name>
    <name evidence="18" type="ORF">WKI299_LOCUS32986</name>
    <name evidence="17" type="ORF">XDN619_LOCUS16940</name>
</gene>
<dbReference type="InterPro" id="IPR005775">
    <property type="entry name" value="P-type_ATPase_IIC"/>
</dbReference>
<dbReference type="Pfam" id="PF00122">
    <property type="entry name" value="E1-E2_ATPase"/>
    <property type="match status" value="1"/>
</dbReference>
<proteinExistence type="inferred from homology"/>
<dbReference type="InterPro" id="IPR001757">
    <property type="entry name" value="P_typ_ATPase"/>
</dbReference>
<dbReference type="SMART" id="SM00831">
    <property type="entry name" value="Cation_ATPase_N"/>
    <property type="match status" value="1"/>
</dbReference>
<evidence type="ECO:0000256" key="13">
    <source>
        <dbReference type="ARBA" id="ARBA00023065"/>
    </source>
</evidence>
<comment type="subcellular location">
    <subcellularLocation>
        <location evidence="1 15">Cell membrane</location>
        <topology evidence="1 15">Multi-pass membrane protein</topology>
    </subcellularLocation>
</comment>
<dbReference type="InterPro" id="IPR004014">
    <property type="entry name" value="ATPase_P-typ_cation-transptr_N"/>
</dbReference>
<evidence type="ECO:0000256" key="15">
    <source>
        <dbReference type="RuleBase" id="RU362084"/>
    </source>
</evidence>
<keyword evidence="11" id="KW-1278">Translocase</keyword>
<evidence type="ECO:0000313" key="17">
    <source>
        <dbReference type="EMBL" id="CAF2092588.1"/>
    </source>
</evidence>
<keyword evidence="12 15" id="KW-1133">Transmembrane helix</keyword>
<dbReference type="EMBL" id="CAJOBF010000036">
    <property type="protein sequence ID" value="CAF3730095.1"/>
    <property type="molecule type" value="Genomic_DNA"/>
</dbReference>
<evidence type="ECO:0000256" key="5">
    <source>
        <dbReference type="ARBA" id="ARBA00022538"/>
    </source>
</evidence>
<dbReference type="SUPFAM" id="SSF81660">
    <property type="entry name" value="Metal cation-transporting ATPase, ATP-binding domain N"/>
    <property type="match status" value="1"/>
</dbReference>
<dbReference type="InterPro" id="IPR008250">
    <property type="entry name" value="ATPase_P-typ_transduc_dom_A_sf"/>
</dbReference>
<keyword evidence="14 15" id="KW-0472">Membrane</keyword>
<dbReference type="GO" id="GO:1902600">
    <property type="term" value="P:proton transmembrane transport"/>
    <property type="evidence" value="ECO:0007669"/>
    <property type="project" value="TreeGrafter"/>
</dbReference>
<feature type="transmembrane region" description="Helical" evidence="15">
    <location>
        <begin position="929"/>
        <end position="947"/>
    </location>
</feature>
<keyword evidence="13 15" id="KW-0406">Ion transport</keyword>
<keyword evidence="7 15" id="KW-0812">Transmembrane</keyword>
<dbReference type="Gene3D" id="3.40.1110.10">
    <property type="entry name" value="Calcium-transporting ATPase, cytoplasmic domain N"/>
    <property type="match status" value="1"/>
</dbReference>
<evidence type="ECO:0000256" key="1">
    <source>
        <dbReference type="ARBA" id="ARBA00004651"/>
    </source>
</evidence>
<evidence type="ECO:0000256" key="10">
    <source>
        <dbReference type="ARBA" id="ARBA00022958"/>
    </source>
</evidence>
<evidence type="ECO:0000313" key="18">
    <source>
        <dbReference type="EMBL" id="CAF2171822.1"/>
    </source>
</evidence>
<dbReference type="EMBL" id="CAJOBG010001820">
    <property type="protein sequence ID" value="CAF3961143.1"/>
    <property type="molecule type" value="Genomic_DNA"/>
</dbReference>
<dbReference type="Proteomes" id="UP000663856">
    <property type="component" value="Unassembled WGS sequence"/>
</dbReference>
<dbReference type="Gene3D" id="3.40.50.1000">
    <property type="entry name" value="HAD superfamily/HAD-like"/>
    <property type="match status" value="1"/>
</dbReference>
<dbReference type="GO" id="GO:0005524">
    <property type="term" value="F:ATP binding"/>
    <property type="evidence" value="ECO:0007669"/>
    <property type="project" value="UniProtKB-KW"/>
</dbReference>
<evidence type="ECO:0000256" key="9">
    <source>
        <dbReference type="ARBA" id="ARBA00022840"/>
    </source>
</evidence>
<sequence length="1037" mass="115024">MTIKDRLVNCLRSIVPSKPKKNKQQSVSTFENLKKEVSIDEHKIGLDELIERYQANVEQGHTTEKAREFLEKNGPNSLTPPREVPEWIKFAKLLFGGFSGLLWVAAVLCLAAYGAQVGSDPTTPKDNLWLGIALIVVVVITAVFAYYQEAKAGKIMDSFKKMVPQQAVVMRDGQKLEISAEELVVGDIVFIKIGDKTPADIRVLSSQSFKVDNSSLTGESEPLSRSPDCTHDNPLETKNLAFFSTFAVEGSCTGMVIRTGDNTVMGRIAALASGLGNEISPLNVEINHFVHIVTAVAVTFGVIFLIILLVLGTGILQALVFVIGIIVSNVPEGLLATITVMLALTAQRMAKKKCLVKNLTAVEALGSVSTICSDKTGTLTQNRMTVAHLWFDNSTVSVSLSHTHDAELIFETPVKDHVTGADTKKVDFERPGYKALLRCAMLCAKAVFKPDEENMSKPPLQRKVNGDASETAILQYSEIVAGKVEEYRAKNKRVCDIPFNSANKYQVSVHETDDNDQRHLVVMKGAPERILERCQTIFINNNEYPLDDEWTRKFNDAYMQLGGLGERVLGFCDMRLPLGNFPRGFNFDPDNVNFPLRGLRFLGFITLIDPPRPGVADAVAKCRTAGIKVIMVTGDHPITAKAIAKSVGIITSDTVQDLAERLKISPNFVDPRDVRAIVVSGAELAELSSHQLDEVLTLHREIVFARTSPQQKLIIVEGCQRQGWIVGVTGDGVNDSPALKKADIGISMGITGSDVSKQVADMILLDDNFATIVSGIEEGRLIFDNLKKVIAYTFTKNLVELLPFLLYVVADVPLALSTITILCIDLGTDIVPSISYAYEKIEADILKRPPRKKTDKMVTSQMVTLCYGQVAMLEASGAFFAYTVVMTENGFWPSRLVGLREAWESKSVNDLRDSYGQEWTYEQRHNLDLAAQTAYFIGVVILQFANLYGNKTTRRSVFQQGIFGNRFMVFAMVFTIGLACFLLYVPTLDRALNLAPNRFLWWLPPIPFFLYLFAFNEARKFFIRKYPDRFPARQLTY</sequence>
<dbReference type="GO" id="GO:0016887">
    <property type="term" value="F:ATP hydrolysis activity"/>
    <property type="evidence" value="ECO:0007669"/>
    <property type="project" value="InterPro"/>
</dbReference>
<dbReference type="InterPro" id="IPR036412">
    <property type="entry name" value="HAD-like_sf"/>
</dbReference>
<keyword evidence="4" id="KW-1003">Cell membrane</keyword>
<evidence type="ECO:0000313" key="21">
    <source>
        <dbReference type="Proteomes" id="UP000663856"/>
    </source>
</evidence>
<dbReference type="Pfam" id="PF13246">
    <property type="entry name" value="Cation_ATPase"/>
    <property type="match status" value="1"/>
</dbReference>
<dbReference type="SFLD" id="SFLDG00002">
    <property type="entry name" value="C1.7:_P-type_atpase_like"/>
    <property type="match status" value="1"/>
</dbReference>
<accession>A0A816YWB1</accession>
<dbReference type="SFLD" id="SFLDF00027">
    <property type="entry name" value="p-type_atpase"/>
    <property type="match status" value="1"/>
</dbReference>
<comment type="caution">
    <text evidence="18">The sequence shown here is derived from an EMBL/GenBank/DDBJ whole genome shotgun (WGS) entry which is preliminary data.</text>
</comment>
<dbReference type="GO" id="GO:0046872">
    <property type="term" value="F:metal ion binding"/>
    <property type="evidence" value="ECO:0007669"/>
    <property type="project" value="UniProtKB-KW"/>
</dbReference>
<feature type="transmembrane region" description="Helical" evidence="15">
    <location>
        <begin position="128"/>
        <end position="147"/>
    </location>
</feature>
<keyword evidence="10 15" id="KW-0630">Potassium</keyword>
<dbReference type="Proteomes" id="UP000663866">
    <property type="component" value="Unassembled WGS sequence"/>
</dbReference>
<feature type="domain" description="Cation-transporting P-type ATPase N-terminal" evidence="16">
    <location>
        <begin position="40"/>
        <end position="114"/>
    </location>
</feature>
<name>A0A816YWB1_9BILA</name>
<feature type="transmembrane region" description="Helical" evidence="15">
    <location>
        <begin position="967"/>
        <end position="987"/>
    </location>
</feature>
<dbReference type="PRINTS" id="PR00121">
    <property type="entry name" value="NAKATPASE"/>
</dbReference>
<evidence type="ECO:0000313" key="19">
    <source>
        <dbReference type="EMBL" id="CAF3730095.1"/>
    </source>
</evidence>
<evidence type="ECO:0000256" key="4">
    <source>
        <dbReference type="ARBA" id="ARBA00022475"/>
    </source>
</evidence>
<evidence type="ECO:0000256" key="7">
    <source>
        <dbReference type="ARBA" id="ARBA00022692"/>
    </source>
</evidence>
<feature type="transmembrane region" description="Helical" evidence="15">
    <location>
        <begin position="858"/>
        <end position="885"/>
    </location>
</feature>
<dbReference type="PRINTS" id="PR00119">
    <property type="entry name" value="CATATPASE"/>
</dbReference>
<dbReference type="Pfam" id="PF00690">
    <property type="entry name" value="Cation_ATPase_N"/>
    <property type="match status" value="1"/>
</dbReference>
<evidence type="ECO:0000256" key="2">
    <source>
        <dbReference type="ARBA" id="ARBA00006934"/>
    </source>
</evidence>
<dbReference type="FunFam" id="3.40.50.1000:FF:000083">
    <property type="entry name" value="Sodium/potassium-transporting ATPase subunit alpha"/>
    <property type="match status" value="1"/>
</dbReference>
<dbReference type="NCBIfam" id="TIGR01494">
    <property type="entry name" value="ATPase_P-type"/>
    <property type="match status" value="2"/>
</dbReference>
<keyword evidence="3 15" id="KW-0813">Transport</keyword>
<dbReference type="AlphaFoldDB" id="A0A816YWB1"/>
<reference evidence="18" key="1">
    <citation type="submission" date="2021-02" db="EMBL/GenBank/DDBJ databases">
        <authorList>
            <person name="Nowell W R."/>
        </authorList>
    </citation>
    <scope>NUCLEOTIDE SEQUENCE</scope>
</reference>
<dbReference type="FunFam" id="3.40.1110.10:FF:000001">
    <property type="entry name" value="Sodium/potassium-transporting ATPase subunit alpha"/>
    <property type="match status" value="1"/>
</dbReference>
<organism evidence="18 21">
    <name type="scientific">Rotaria magnacalcarata</name>
    <dbReference type="NCBI Taxonomy" id="392030"/>
    <lineage>
        <taxon>Eukaryota</taxon>
        <taxon>Metazoa</taxon>
        <taxon>Spiralia</taxon>
        <taxon>Gnathifera</taxon>
        <taxon>Rotifera</taxon>
        <taxon>Eurotatoria</taxon>
        <taxon>Bdelloidea</taxon>
        <taxon>Philodinida</taxon>
        <taxon>Philodinidae</taxon>
        <taxon>Rotaria</taxon>
    </lineage>
</organism>
<dbReference type="SUPFAM" id="SSF81665">
    <property type="entry name" value="Calcium ATPase, transmembrane domain M"/>
    <property type="match status" value="1"/>
</dbReference>
<evidence type="ECO:0000256" key="3">
    <source>
        <dbReference type="ARBA" id="ARBA00022448"/>
    </source>
</evidence>
<dbReference type="InterPro" id="IPR006068">
    <property type="entry name" value="ATPase_P-typ_cation-transptr_C"/>
</dbReference>
<dbReference type="SUPFAM" id="SSF81653">
    <property type="entry name" value="Calcium ATPase, transduction domain A"/>
    <property type="match status" value="1"/>
</dbReference>
<feature type="transmembrane region" description="Helical" evidence="15">
    <location>
        <begin position="318"/>
        <end position="344"/>
    </location>
</feature>
<dbReference type="PANTHER" id="PTHR43294:SF21">
    <property type="entry name" value="CATION TRANSPORTING ATPASE"/>
    <property type="match status" value="1"/>
</dbReference>
<dbReference type="EMBL" id="CAJNRF010015371">
    <property type="protein sequence ID" value="CAF2171822.1"/>
    <property type="molecule type" value="Genomic_DNA"/>
</dbReference>
<dbReference type="InterPro" id="IPR023298">
    <property type="entry name" value="ATPase_P-typ_TM_dom_sf"/>
</dbReference>
<dbReference type="InterPro" id="IPR059000">
    <property type="entry name" value="ATPase_P-type_domA"/>
</dbReference>
<dbReference type="Gene3D" id="2.70.150.10">
    <property type="entry name" value="Calcium-transporting ATPase, cytoplasmic transduction domain A"/>
    <property type="match status" value="1"/>
</dbReference>
<protein>
    <recommendedName>
        <fullName evidence="15">Sodium/potassium-transporting ATPase subunit alpha</fullName>
    </recommendedName>
</protein>
<evidence type="ECO:0000256" key="12">
    <source>
        <dbReference type="ARBA" id="ARBA00022989"/>
    </source>
</evidence>
<dbReference type="GO" id="GO:0090533">
    <property type="term" value="C:cation-transporting ATPase complex"/>
    <property type="evidence" value="ECO:0007669"/>
    <property type="project" value="UniProtKB-ARBA"/>
</dbReference>
<feature type="transmembrane region" description="Helical" evidence="15">
    <location>
        <begin position="93"/>
        <end position="116"/>
    </location>
</feature>
<dbReference type="GO" id="GO:1990573">
    <property type="term" value="P:potassium ion import across plasma membrane"/>
    <property type="evidence" value="ECO:0007669"/>
    <property type="project" value="TreeGrafter"/>
</dbReference>
<keyword evidence="8 15" id="KW-0547">Nucleotide-binding</keyword>
<dbReference type="InterPro" id="IPR050510">
    <property type="entry name" value="Cation_transp_ATPase_P-type"/>
</dbReference>
<keyword evidence="9 15" id="KW-0067">ATP-binding</keyword>
<dbReference type="Pfam" id="PF00689">
    <property type="entry name" value="Cation_ATPase_C"/>
    <property type="match status" value="1"/>
</dbReference>
<dbReference type="Gene3D" id="1.20.1110.10">
    <property type="entry name" value="Calcium-transporting ATPase, transmembrane domain"/>
    <property type="match status" value="1"/>
</dbReference>
<keyword evidence="15" id="KW-0479">Metal-binding</keyword>
<dbReference type="PROSITE" id="PS00154">
    <property type="entry name" value="ATPASE_E1_E2"/>
    <property type="match status" value="1"/>
</dbReference>
<comment type="similarity">
    <text evidence="2 15">Belongs to the cation transport ATPase (P-type) (TC 3.A.3) family. Type IIC subfamily.</text>
</comment>
<evidence type="ECO:0000259" key="16">
    <source>
        <dbReference type="SMART" id="SM00831"/>
    </source>
</evidence>
<dbReference type="InterPro" id="IPR023214">
    <property type="entry name" value="HAD_sf"/>
</dbReference>
<dbReference type="EMBL" id="CAJNRG010007246">
    <property type="protein sequence ID" value="CAF2092588.1"/>
    <property type="molecule type" value="Genomic_DNA"/>
</dbReference>
<dbReference type="InterPro" id="IPR018303">
    <property type="entry name" value="ATPase_P-typ_P_site"/>
</dbReference>
<evidence type="ECO:0000313" key="20">
    <source>
        <dbReference type="EMBL" id="CAF3961143.1"/>
    </source>
</evidence>
<keyword evidence="22" id="KW-1185">Reference proteome</keyword>
<dbReference type="GO" id="GO:0043226">
    <property type="term" value="C:organelle"/>
    <property type="evidence" value="ECO:0007669"/>
    <property type="project" value="UniProtKB-ARBA"/>
</dbReference>
<dbReference type="SFLD" id="SFLDS00003">
    <property type="entry name" value="Haloacid_Dehalogenase"/>
    <property type="match status" value="1"/>
</dbReference>
<dbReference type="FunFam" id="2.70.150.10:FF:000003">
    <property type="entry name" value="Sodium/potassium-transporting ATPase subunit alpha"/>
    <property type="match status" value="1"/>
</dbReference>
<dbReference type="InterPro" id="IPR044492">
    <property type="entry name" value="P_typ_ATPase_HD_dom"/>
</dbReference>
<dbReference type="Proteomes" id="UP000663842">
    <property type="component" value="Unassembled WGS sequence"/>
</dbReference>
<evidence type="ECO:0000256" key="6">
    <source>
        <dbReference type="ARBA" id="ARBA00022553"/>
    </source>
</evidence>
<dbReference type="InterPro" id="IPR023299">
    <property type="entry name" value="ATPase_P-typ_cyto_dom_N"/>
</dbReference>
<dbReference type="Proteomes" id="UP000663887">
    <property type="component" value="Unassembled WGS sequence"/>
</dbReference>
<dbReference type="SUPFAM" id="SSF56784">
    <property type="entry name" value="HAD-like"/>
    <property type="match status" value="1"/>
</dbReference>
<evidence type="ECO:0000256" key="8">
    <source>
        <dbReference type="ARBA" id="ARBA00022741"/>
    </source>
</evidence>
<keyword evidence="5 15" id="KW-0633">Potassium transport</keyword>
<evidence type="ECO:0000313" key="22">
    <source>
        <dbReference type="Proteomes" id="UP000663866"/>
    </source>
</evidence>
<evidence type="ECO:0000256" key="14">
    <source>
        <dbReference type="ARBA" id="ARBA00023136"/>
    </source>
</evidence>
<feature type="transmembrane region" description="Helical" evidence="15">
    <location>
        <begin position="999"/>
        <end position="1015"/>
    </location>
</feature>
<keyword evidence="6" id="KW-0597">Phosphoprotein</keyword>
<dbReference type="PANTHER" id="PTHR43294">
    <property type="entry name" value="SODIUM/POTASSIUM-TRANSPORTING ATPASE SUBUNIT ALPHA"/>
    <property type="match status" value="1"/>
</dbReference>
<dbReference type="GO" id="GO:0036376">
    <property type="term" value="P:sodium ion export across plasma membrane"/>
    <property type="evidence" value="ECO:0007669"/>
    <property type="project" value="TreeGrafter"/>
</dbReference>
<feature type="transmembrane region" description="Helical" evidence="15">
    <location>
        <begin position="289"/>
        <end position="312"/>
    </location>
</feature>
<dbReference type="NCBIfam" id="TIGR01106">
    <property type="entry name" value="ATPase-IIC_X-K"/>
    <property type="match status" value="1"/>
</dbReference>
<evidence type="ECO:0000256" key="11">
    <source>
        <dbReference type="ARBA" id="ARBA00022967"/>
    </source>
</evidence>